<feature type="transmembrane region" description="Helical" evidence="1">
    <location>
        <begin position="20"/>
        <end position="38"/>
    </location>
</feature>
<keyword evidence="1" id="KW-0812">Transmembrane</keyword>
<dbReference type="EMBL" id="JBHSZI010000001">
    <property type="protein sequence ID" value="MFC7059746.1"/>
    <property type="molecule type" value="Genomic_DNA"/>
</dbReference>
<keyword evidence="1" id="KW-0472">Membrane</keyword>
<sequence>MTNASKPHDTGSPVSHLLQLDHWTFLVAFALVVANVFVNSRTLSAIAAVLLGVAFCYDLWEFYR</sequence>
<reference evidence="2 3" key="1">
    <citation type="journal article" date="2019" name="Int. J. Syst. Evol. Microbiol.">
        <title>The Global Catalogue of Microorganisms (GCM) 10K type strain sequencing project: providing services to taxonomists for standard genome sequencing and annotation.</title>
        <authorList>
            <consortium name="The Broad Institute Genomics Platform"/>
            <consortium name="The Broad Institute Genome Sequencing Center for Infectious Disease"/>
            <person name="Wu L."/>
            <person name="Ma J."/>
        </authorList>
    </citation>
    <scope>NUCLEOTIDE SEQUENCE [LARGE SCALE GENOMIC DNA]</scope>
    <source>
        <strain evidence="2 3">JCM 30072</strain>
    </source>
</reference>
<keyword evidence="3" id="KW-1185">Reference proteome</keyword>
<dbReference type="AlphaFoldDB" id="A0ABD5W2G0"/>
<dbReference type="RefSeq" id="WP_267162547.1">
    <property type="nucleotide sequence ID" value="NZ_CP112972.1"/>
</dbReference>
<feature type="transmembrane region" description="Helical" evidence="1">
    <location>
        <begin position="45"/>
        <end position="63"/>
    </location>
</feature>
<evidence type="ECO:0000313" key="3">
    <source>
        <dbReference type="Proteomes" id="UP001596445"/>
    </source>
</evidence>
<gene>
    <name evidence="2" type="ORF">ACFQQG_18095</name>
</gene>
<dbReference type="Proteomes" id="UP001596445">
    <property type="component" value="Unassembled WGS sequence"/>
</dbReference>
<comment type="caution">
    <text evidence="2">The sequence shown here is derived from an EMBL/GenBank/DDBJ whole genome shotgun (WGS) entry which is preliminary data.</text>
</comment>
<evidence type="ECO:0000313" key="2">
    <source>
        <dbReference type="EMBL" id="MFC7059746.1"/>
    </source>
</evidence>
<name>A0ABD5W2G0_9EURY</name>
<proteinExistence type="predicted"/>
<dbReference type="GeneID" id="76631952"/>
<accession>A0ABD5W2G0</accession>
<protein>
    <submittedName>
        <fullName evidence="2">Uncharacterized protein</fullName>
    </submittedName>
</protein>
<keyword evidence="1" id="KW-1133">Transmembrane helix</keyword>
<evidence type="ECO:0000256" key="1">
    <source>
        <dbReference type="SAM" id="Phobius"/>
    </source>
</evidence>
<organism evidence="2 3">
    <name type="scientific">Halovenus salina</name>
    <dbReference type="NCBI Taxonomy" id="1510225"/>
    <lineage>
        <taxon>Archaea</taxon>
        <taxon>Methanobacteriati</taxon>
        <taxon>Methanobacteriota</taxon>
        <taxon>Stenosarchaea group</taxon>
        <taxon>Halobacteria</taxon>
        <taxon>Halobacteriales</taxon>
        <taxon>Haloarculaceae</taxon>
        <taxon>Halovenus</taxon>
    </lineage>
</organism>